<evidence type="ECO:0000313" key="2">
    <source>
        <dbReference type="EMBL" id="TNN23141.1"/>
    </source>
</evidence>
<feature type="compositionally biased region" description="Basic and acidic residues" evidence="1">
    <location>
        <begin position="1"/>
        <end position="30"/>
    </location>
</feature>
<name>A0A4Z2E346_9TELE</name>
<evidence type="ECO:0000256" key="1">
    <source>
        <dbReference type="SAM" id="MobiDB-lite"/>
    </source>
</evidence>
<gene>
    <name evidence="2" type="ORF">EYF80_066741</name>
</gene>
<proteinExistence type="predicted"/>
<protein>
    <submittedName>
        <fullName evidence="2">Uncharacterized protein</fullName>
    </submittedName>
</protein>
<keyword evidence="3" id="KW-1185">Reference proteome</keyword>
<accession>A0A4Z2E346</accession>
<feature type="compositionally biased region" description="Basic and acidic residues" evidence="1">
    <location>
        <begin position="44"/>
        <end position="62"/>
    </location>
</feature>
<reference evidence="2 3" key="1">
    <citation type="submission" date="2019-03" db="EMBL/GenBank/DDBJ databases">
        <title>First draft genome of Liparis tanakae, snailfish: a comprehensive survey of snailfish specific genes.</title>
        <authorList>
            <person name="Kim W."/>
            <person name="Song I."/>
            <person name="Jeong J.-H."/>
            <person name="Kim D."/>
            <person name="Kim S."/>
            <person name="Ryu S."/>
            <person name="Song J.Y."/>
            <person name="Lee S.K."/>
        </authorList>
    </citation>
    <scope>NUCLEOTIDE SEQUENCE [LARGE SCALE GENOMIC DNA]</scope>
    <source>
        <tissue evidence="2">Muscle</tissue>
    </source>
</reference>
<dbReference type="Proteomes" id="UP000314294">
    <property type="component" value="Unassembled WGS sequence"/>
</dbReference>
<feature type="region of interest" description="Disordered" evidence="1">
    <location>
        <begin position="1"/>
        <end position="62"/>
    </location>
</feature>
<sequence length="62" mass="7660">MREGRREEGREERSQAERNEQTEEGNEGRKGRVGRRKEARHKKLEWLRPSRLHDDITNYRYH</sequence>
<feature type="compositionally biased region" description="Basic residues" evidence="1">
    <location>
        <begin position="31"/>
        <end position="43"/>
    </location>
</feature>
<dbReference type="EMBL" id="SRLO01019606">
    <property type="protein sequence ID" value="TNN23141.1"/>
    <property type="molecule type" value="Genomic_DNA"/>
</dbReference>
<organism evidence="2 3">
    <name type="scientific">Liparis tanakae</name>
    <name type="common">Tanaka's snailfish</name>
    <dbReference type="NCBI Taxonomy" id="230148"/>
    <lineage>
        <taxon>Eukaryota</taxon>
        <taxon>Metazoa</taxon>
        <taxon>Chordata</taxon>
        <taxon>Craniata</taxon>
        <taxon>Vertebrata</taxon>
        <taxon>Euteleostomi</taxon>
        <taxon>Actinopterygii</taxon>
        <taxon>Neopterygii</taxon>
        <taxon>Teleostei</taxon>
        <taxon>Neoteleostei</taxon>
        <taxon>Acanthomorphata</taxon>
        <taxon>Eupercaria</taxon>
        <taxon>Perciformes</taxon>
        <taxon>Cottioidei</taxon>
        <taxon>Cottales</taxon>
        <taxon>Liparidae</taxon>
        <taxon>Liparis</taxon>
    </lineage>
</organism>
<dbReference type="AlphaFoldDB" id="A0A4Z2E346"/>
<comment type="caution">
    <text evidence="2">The sequence shown here is derived from an EMBL/GenBank/DDBJ whole genome shotgun (WGS) entry which is preliminary data.</text>
</comment>
<evidence type="ECO:0000313" key="3">
    <source>
        <dbReference type="Proteomes" id="UP000314294"/>
    </source>
</evidence>